<proteinExistence type="predicted"/>
<dbReference type="EMBL" id="CAFBON010000022">
    <property type="protein sequence ID" value="CAB4978012.1"/>
    <property type="molecule type" value="Genomic_DNA"/>
</dbReference>
<sequence length="89" mass="9620">MAGAGPHFAVGQPCNGSYTVLVRSWVEDWVVPVIWLVALSHVSAVDRPPMSYVVAARPSVSMFAYRATYPLGGVWSRPAVLTFTSVARV</sequence>
<evidence type="ECO:0000313" key="1">
    <source>
        <dbReference type="EMBL" id="CAB4978012.1"/>
    </source>
</evidence>
<gene>
    <name evidence="1" type="ORF">UFOPK3954_00360</name>
</gene>
<organism evidence="1">
    <name type="scientific">freshwater metagenome</name>
    <dbReference type="NCBI Taxonomy" id="449393"/>
    <lineage>
        <taxon>unclassified sequences</taxon>
        <taxon>metagenomes</taxon>
        <taxon>ecological metagenomes</taxon>
    </lineage>
</organism>
<dbReference type="AlphaFoldDB" id="A0A6J7MF94"/>
<reference evidence="1" key="1">
    <citation type="submission" date="2020-05" db="EMBL/GenBank/DDBJ databases">
        <authorList>
            <person name="Chiriac C."/>
            <person name="Salcher M."/>
            <person name="Ghai R."/>
            <person name="Kavagutti S V."/>
        </authorList>
    </citation>
    <scope>NUCLEOTIDE SEQUENCE</scope>
</reference>
<accession>A0A6J7MF94</accession>
<protein>
    <submittedName>
        <fullName evidence="1">Unannotated protein</fullName>
    </submittedName>
</protein>
<name>A0A6J7MF94_9ZZZZ</name>